<evidence type="ECO:0000313" key="4">
    <source>
        <dbReference type="Proteomes" id="UP000190423"/>
    </source>
</evidence>
<evidence type="ECO:0000313" key="3">
    <source>
        <dbReference type="EMBL" id="SJZ30087.1"/>
    </source>
</evidence>
<dbReference type="PANTHER" id="PTHR30508:SF1">
    <property type="entry name" value="UPF0051 PROTEIN ABCI8, CHLOROPLASTIC-RELATED"/>
    <property type="match status" value="1"/>
</dbReference>
<organism evidence="3 4">
    <name type="scientific">Treponema porcinum</name>
    <dbReference type="NCBI Taxonomy" id="261392"/>
    <lineage>
        <taxon>Bacteria</taxon>
        <taxon>Pseudomonadati</taxon>
        <taxon>Spirochaetota</taxon>
        <taxon>Spirochaetia</taxon>
        <taxon>Spirochaetales</taxon>
        <taxon>Treponemataceae</taxon>
        <taxon>Treponema</taxon>
    </lineage>
</organism>
<dbReference type="InterPro" id="IPR037284">
    <property type="entry name" value="SUF_FeS_clus_asmbl_SufBD_sf"/>
</dbReference>
<dbReference type="SUPFAM" id="SSF101960">
    <property type="entry name" value="Stabilizer of iron transporter SufD"/>
    <property type="match status" value="1"/>
</dbReference>
<dbReference type="AlphaFoldDB" id="A0A1T4JJ55"/>
<dbReference type="EMBL" id="FUWG01000003">
    <property type="protein sequence ID" value="SJZ30087.1"/>
    <property type="molecule type" value="Genomic_DNA"/>
</dbReference>
<dbReference type="GeneID" id="78315687"/>
<dbReference type="RefSeq" id="WP_078932296.1">
    <property type="nucleotide sequence ID" value="NZ_FUWG01000003.1"/>
</dbReference>
<dbReference type="PANTHER" id="PTHR30508">
    <property type="entry name" value="FES CLUSTER ASSEMBLY PROTEIN SUF"/>
    <property type="match status" value="1"/>
</dbReference>
<comment type="similarity">
    <text evidence="1">Belongs to the iron-sulfur cluster assembly SufBD family.</text>
</comment>
<evidence type="ECO:0000259" key="2">
    <source>
        <dbReference type="Pfam" id="PF01458"/>
    </source>
</evidence>
<feature type="domain" description="SUF system FeS cluster assembly SufBD core" evidence="2">
    <location>
        <begin position="118"/>
        <end position="335"/>
    </location>
</feature>
<evidence type="ECO:0000256" key="1">
    <source>
        <dbReference type="ARBA" id="ARBA00043967"/>
    </source>
</evidence>
<dbReference type="InterPro" id="IPR000825">
    <property type="entry name" value="SUF_FeS_clus_asmbl_SufBD_core"/>
</dbReference>
<gene>
    <name evidence="3" type="ORF">SAMN02745149_00367</name>
</gene>
<name>A0A1T4JJ55_TREPO</name>
<reference evidence="3 4" key="1">
    <citation type="submission" date="2017-02" db="EMBL/GenBank/DDBJ databases">
        <authorList>
            <person name="Peterson S.W."/>
        </authorList>
    </citation>
    <scope>NUCLEOTIDE SEQUENCE [LARGE SCALE GENOMIC DNA]</scope>
    <source>
        <strain evidence="3 4">ATCC BAA-908</strain>
    </source>
</reference>
<sequence length="364" mass="38573">MEKTNHITVNEIPSKTWSWLKMNRAAVDVPSALEPVLPKVRGICEGVSFSEKPSFKEMPDAAYTGGCGSSFDALFDGVQPVLITAASASGVSSGAENAPVVLDYRLSGGKRAAAAQDVFARENSSVTVIIVSSSDKGDGGFQALRTKLYAARNAHIHIVKVQLLGAGFVQADETAGFCEENASIEVTHIILGGAQTYLGAGANLSGYKSAFRSDAAYLCADGQVLDMNYVVLQYGKKSDCQMFVNGTLRGNGRKTYRGTIDFKNGCSGSTGNEQEETLLLSPQAVNNSIPVILCDEEDVSGEHGATIGRLGDDVLFYMQSRGIPKESAENIIARAKVQALLGKITDDVTVSAVSDFMNGLFGED</sequence>
<dbReference type="Pfam" id="PF01458">
    <property type="entry name" value="SUFBD_core"/>
    <property type="match status" value="1"/>
</dbReference>
<proteinExistence type="inferred from homology"/>
<dbReference type="Proteomes" id="UP000190423">
    <property type="component" value="Unassembled WGS sequence"/>
</dbReference>
<protein>
    <submittedName>
        <fullName evidence="3">Uncharacterized protein family (UPF0051)</fullName>
    </submittedName>
</protein>
<dbReference type="STRING" id="261392.SAMN02745149_00367"/>
<dbReference type="InterPro" id="IPR055346">
    <property type="entry name" value="Fe-S_cluster_assembly_SufBD"/>
</dbReference>
<keyword evidence="4" id="KW-1185">Reference proteome</keyword>
<dbReference type="GO" id="GO:0016226">
    <property type="term" value="P:iron-sulfur cluster assembly"/>
    <property type="evidence" value="ECO:0007669"/>
    <property type="project" value="InterPro"/>
</dbReference>
<dbReference type="OrthoDB" id="9768262at2"/>
<accession>A0A1T4JJ55</accession>